<name>A0A4Z2ISZ5_9TELE</name>
<comment type="caution">
    <text evidence="1">The sequence shown here is derived from an EMBL/GenBank/DDBJ whole genome shotgun (WGS) entry which is preliminary data.</text>
</comment>
<reference evidence="1 2" key="1">
    <citation type="submission" date="2019-03" db="EMBL/GenBank/DDBJ databases">
        <title>First draft genome of Liparis tanakae, snailfish: a comprehensive survey of snailfish specific genes.</title>
        <authorList>
            <person name="Kim W."/>
            <person name="Song I."/>
            <person name="Jeong J.-H."/>
            <person name="Kim D."/>
            <person name="Kim S."/>
            <person name="Ryu S."/>
            <person name="Song J.Y."/>
            <person name="Lee S.K."/>
        </authorList>
    </citation>
    <scope>NUCLEOTIDE SEQUENCE [LARGE SCALE GENOMIC DNA]</scope>
    <source>
        <tissue evidence="1">Muscle</tissue>
    </source>
</reference>
<dbReference type="EMBL" id="SRLO01000052">
    <property type="protein sequence ID" value="TNN80718.1"/>
    <property type="molecule type" value="Genomic_DNA"/>
</dbReference>
<dbReference type="Proteomes" id="UP000314294">
    <property type="component" value="Unassembled WGS sequence"/>
</dbReference>
<protein>
    <submittedName>
        <fullName evidence="1">Uncharacterized protein</fullName>
    </submittedName>
</protein>
<evidence type="ECO:0000313" key="1">
    <source>
        <dbReference type="EMBL" id="TNN80718.1"/>
    </source>
</evidence>
<gene>
    <name evidence="1" type="ORF">EYF80_009070</name>
</gene>
<dbReference type="AlphaFoldDB" id="A0A4Z2ISZ5"/>
<organism evidence="1 2">
    <name type="scientific">Liparis tanakae</name>
    <name type="common">Tanaka's snailfish</name>
    <dbReference type="NCBI Taxonomy" id="230148"/>
    <lineage>
        <taxon>Eukaryota</taxon>
        <taxon>Metazoa</taxon>
        <taxon>Chordata</taxon>
        <taxon>Craniata</taxon>
        <taxon>Vertebrata</taxon>
        <taxon>Euteleostomi</taxon>
        <taxon>Actinopterygii</taxon>
        <taxon>Neopterygii</taxon>
        <taxon>Teleostei</taxon>
        <taxon>Neoteleostei</taxon>
        <taxon>Acanthomorphata</taxon>
        <taxon>Eupercaria</taxon>
        <taxon>Perciformes</taxon>
        <taxon>Cottioidei</taxon>
        <taxon>Cottales</taxon>
        <taxon>Liparidae</taxon>
        <taxon>Liparis</taxon>
    </lineage>
</organism>
<accession>A0A4Z2ISZ5</accession>
<evidence type="ECO:0000313" key="2">
    <source>
        <dbReference type="Proteomes" id="UP000314294"/>
    </source>
</evidence>
<sequence>MERLQSIRIASKHHPQSKKHLEGVYRASIECLHTIYRLPTECPQSVHRAQRIYKVSSDRPQRIHRGFFKMRSAGCSSPPFRRLNENRCAAALRDPPCSALRGLTVCPAQSWCWYSDCVVLALSGDRREMQRFSPGCTRHRVHLPKCQPPPEVGHKNLLLMQICSFVPLIENEYSNMFHR</sequence>
<keyword evidence="2" id="KW-1185">Reference proteome</keyword>
<proteinExistence type="predicted"/>